<evidence type="ECO:0000313" key="6">
    <source>
        <dbReference type="Proteomes" id="UP000054408"/>
    </source>
</evidence>
<feature type="region of interest" description="Disordered" evidence="4">
    <location>
        <begin position="228"/>
        <end position="249"/>
    </location>
</feature>
<evidence type="ECO:0000256" key="1">
    <source>
        <dbReference type="ARBA" id="ARBA00005850"/>
    </source>
</evidence>
<keyword evidence="6" id="KW-1185">Reference proteome</keyword>
<dbReference type="OMA" id="REEFFRM"/>
<dbReference type="HAMAP" id="MF_00271">
    <property type="entry name" value="ATP_synth_D_arch"/>
    <property type="match status" value="1"/>
</dbReference>
<dbReference type="PANTHER" id="PTHR11671">
    <property type="entry name" value="V-TYPE ATP SYNTHASE SUBUNIT D"/>
    <property type="match status" value="1"/>
</dbReference>
<organism evidence="5 6">
    <name type="scientific">Thecamonas trahens ATCC 50062</name>
    <dbReference type="NCBI Taxonomy" id="461836"/>
    <lineage>
        <taxon>Eukaryota</taxon>
        <taxon>Apusozoa</taxon>
        <taxon>Apusomonadida</taxon>
        <taxon>Apusomonadidae</taxon>
        <taxon>Thecamonas</taxon>
    </lineage>
</organism>
<evidence type="ECO:0000256" key="4">
    <source>
        <dbReference type="SAM" id="MobiDB-lite"/>
    </source>
</evidence>
<dbReference type="GO" id="GO:0046961">
    <property type="term" value="F:proton-transporting ATPase activity, rotational mechanism"/>
    <property type="evidence" value="ECO:0007669"/>
    <property type="project" value="InterPro"/>
</dbReference>
<dbReference type="STRING" id="461836.A0A0L0DR62"/>
<dbReference type="Proteomes" id="UP000054408">
    <property type="component" value="Unassembled WGS sequence"/>
</dbReference>
<comment type="similarity">
    <text evidence="1">Belongs to the V-ATPase D subunit family.</text>
</comment>
<dbReference type="EMBL" id="GL349490">
    <property type="protein sequence ID" value="KNC54506.1"/>
    <property type="molecule type" value="Genomic_DNA"/>
</dbReference>
<protein>
    <submittedName>
        <fullName evidence="5">V-type ATPase, D subunit</fullName>
    </submittedName>
</protein>
<sequence>MSKDIFPVFPTRMALTSMKIRLKSAEKGHSLLKKKADALTLRFRSVATEIKAYKQALGEMMSDSAMSITKARYVAGDFAYLVTENVGSASMKIRTELENVAGVKIPVFDAYEDSGSSDALELTGLGKGGAQIRQCKSKFADALQSLVKLASLQTSFITLDEAIKLTNRRVNAIEHVVIPKIENTISYIITELDEGEREEFFRLKKIQEKKADALESKNAAMAERRELLGLDDDGAGPSLLDDDDEDLIV</sequence>
<dbReference type="Pfam" id="PF01813">
    <property type="entry name" value="ATP-synt_D"/>
    <property type="match status" value="1"/>
</dbReference>
<dbReference type="GeneID" id="25568717"/>
<evidence type="ECO:0000256" key="3">
    <source>
        <dbReference type="ARBA" id="ARBA00023065"/>
    </source>
</evidence>
<dbReference type="OrthoDB" id="7676488at2759"/>
<dbReference type="RefSeq" id="XP_013753659.1">
    <property type="nucleotide sequence ID" value="XM_013898205.1"/>
</dbReference>
<keyword evidence="2" id="KW-0813">Transport</keyword>
<evidence type="ECO:0000256" key="2">
    <source>
        <dbReference type="ARBA" id="ARBA00022448"/>
    </source>
</evidence>
<dbReference type="eggNOG" id="KOG1647">
    <property type="taxonomic scope" value="Eukaryota"/>
</dbReference>
<name>A0A0L0DR62_THETB</name>
<dbReference type="NCBIfam" id="TIGR00309">
    <property type="entry name" value="V_ATPase_subD"/>
    <property type="match status" value="1"/>
</dbReference>
<feature type="compositionally biased region" description="Acidic residues" evidence="4">
    <location>
        <begin position="229"/>
        <end position="249"/>
    </location>
</feature>
<dbReference type="AlphaFoldDB" id="A0A0L0DR62"/>
<keyword evidence="3" id="KW-0406">Ion transport</keyword>
<gene>
    <name evidence="5" type="ORF">AMSG_10505</name>
</gene>
<proteinExistence type="inferred from homology"/>
<accession>A0A0L0DR62</accession>
<reference evidence="5 6" key="1">
    <citation type="submission" date="2010-05" db="EMBL/GenBank/DDBJ databases">
        <title>The Genome Sequence of Thecamonas trahens ATCC 50062.</title>
        <authorList>
            <consortium name="The Broad Institute Genome Sequencing Platform"/>
            <person name="Russ C."/>
            <person name="Cuomo C."/>
            <person name="Shea T."/>
            <person name="Young S.K."/>
            <person name="Zeng Q."/>
            <person name="Koehrsen M."/>
            <person name="Haas B."/>
            <person name="Borodovsky M."/>
            <person name="Guigo R."/>
            <person name="Alvarado L."/>
            <person name="Berlin A."/>
            <person name="Bochicchio J."/>
            <person name="Borenstein D."/>
            <person name="Chapman S."/>
            <person name="Chen Z."/>
            <person name="Freedman E."/>
            <person name="Gellesch M."/>
            <person name="Goldberg J."/>
            <person name="Griggs A."/>
            <person name="Gujja S."/>
            <person name="Heilman E."/>
            <person name="Heiman D."/>
            <person name="Hepburn T."/>
            <person name="Howarth C."/>
            <person name="Jen D."/>
            <person name="Larson L."/>
            <person name="Mehta T."/>
            <person name="Park D."/>
            <person name="Pearson M."/>
            <person name="Roberts A."/>
            <person name="Saif S."/>
            <person name="Shenoy N."/>
            <person name="Sisk P."/>
            <person name="Stolte C."/>
            <person name="Sykes S."/>
            <person name="Thomson T."/>
            <person name="Walk T."/>
            <person name="White J."/>
            <person name="Yandava C."/>
            <person name="Burger G."/>
            <person name="Gray M.W."/>
            <person name="Holland P.W.H."/>
            <person name="King N."/>
            <person name="Lang F.B.F."/>
            <person name="Roger A.J."/>
            <person name="Ruiz-Trillo I."/>
            <person name="Lander E."/>
            <person name="Nusbaum C."/>
        </authorList>
    </citation>
    <scope>NUCLEOTIDE SEQUENCE [LARGE SCALE GENOMIC DNA]</scope>
    <source>
        <strain evidence="5 6">ATCC 50062</strain>
    </source>
</reference>
<evidence type="ECO:0000313" key="5">
    <source>
        <dbReference type="EMBL" id="KNC54506.1"/>
    </source>
</evidence>
<dbReference type="Gene3D" id="1.10.287.3240">
    <property type="match status" value="1"/>
</dbReference>
<dbReference type="InterPro" id="IPR002699">
    <property type="entry name" value="V_ATPase_D"/>
</dbReference>